<reference evidence="2 3" key="2">
    <citation type="journal article" date="2017" name="Nature">
        <title>The Apostasia genome and the evolution of orchids.</title>
        <authorList>
            <person name="Zhang G.Q."/>
            <person name="Liu K.W."/>
            <person name="Li Z."/>
            <person name="Lohaus R."/>
            <person name="Hsiao Y.Y."/>
            <person name="Niu S.C."/>
            <person name="Wang J.Y."/>
            <person name="Lin Y.C."/>
            <person name="Xu Q."/>
            <person name="Chen L.J."/>
            <person name="Yoshida K."/>
            <person name="Fujiwara S."/>
            <person name="Wang Z.W."/>
            <person name="Zhang Y.Q."/>
            <person name="Mitsuda N."/>
            <person name="Wang M."/>
            <person name="Liu G.H."/>
            <person name="Pecoraro L."/>
            <person name="Huang H.X."/>
            <person name="Xiao X.J."/>
            <person name="Lin M."/>
            <person name="Wu X.Y."/>
            <person name="Wu W.L."/>
            <person name="Chen Y.Y."/>
            <person name="Chang S.B."/>
            <person name="Sakamoto S."/>
            <person name="Ohme-Takagi M."/>
            <person name="Yagi M."/>
            <person name="Zeng S.J."/>
            <person name="Shen C.Y."/>
            <person name="Yeh C.M."/>
            <person name="Luo Y.B."/>
            <person name="Tsai W.C."/>
            <person name="Van de Peer Y."/>
            <person name="Liu Z.J."/>
        </authorList>
    </citation>
    <scope>NUCLEOTIDE SEQUENCE [LARGE SCALE GENOMIC DNA]</scope>
    <source>
        <tissue evidence="2">The whole plant</tissue>
    </source>
</reference>
<dbReference type="PANTHER" id="PTHR35492:SF1">
    <property type="entry name" value="TRANSDUCIN_WD40 REPEAT-LIKE SUPERFAMILY PROTEIN"/>
    <property type="match status" value="1"/>
</dbReference>
<protein>
    <submittedName>
        <fullName evidence="2">Uncharacterized protein</fullName>
    </submittedName>
</protein>
<dbReference type="OrthoDB" id="1907242at2759"/>
<proteinExistence type="predicted"/>
<gene>
    <name evidence="2" type="ORF">MA16_Dca010508</name>
</gene>
<name>A0A2I0XEY1_9ASPA</name>
<dbReference type="AlphaFoldDB" id="A0A2I0XEY1"/>
<keyword evidence="3" id="KW-1185">Reference proteome</keyword>
<dbReference type="PANTHER" id="PTHR35492">
    <property type="entry name" value="TRANSDUCIN/WD40 REPEAT-LIKE SUPERFAMILY PROTEIN"/>
    <property type="match status" value="1"/>
</dbReference>
<sequence length="300" mass="33100">MEPVDRIGSNEVGGLESHGEKVFLVEVKHIDKCGHGDETVGSDNDEDRKARSSMAASSLSKVLNPEKTGGVCVDNTSVHMEKNCSNSHPDDNANVSNDFGNFQGELANTSLIRVHHRKEAVQLDTEAVKAKGNDGLGSVKDACTANRYQSNLHEKLALLEGKVQKIALEIKQTKDMLDKNKPGKSGLVLSDIQKKILGVEKVDNIKDGAKFEILFSHSGKFDDCVISNLREIPRNSLPYIKSSEHEKLEARFFSHHKLMRELVSSVISGEQIKCCKLAYSRMNGAPNIYLMVSLMKTPLR</sequence>
<evidence type="ECO:0000313" key="3">
    <source>
        <dbReference type="Proteomes" id="UP000233837"/>
    </source>
</evidence>
<feature type="region of interest" description="Disordered" evidence="1">
    <location>
        <begin position="34"/>
        <end position="61"/>
    </location>
</feature>
<accession>A0A2I0XEY1</accession>
<reference evidence="2 3" key="1">
    <citation type="journal article" date="2016" name="Sci. Rep.">
        <title>The Dendrobium catenatum Lindl. genome sequence provides insights into polysaccharide synthase, floral development and adaptive evolution.</title>
        <authorList>
            <person name="Zhang G.Q."/>
            <person name="Xu Q."/>
            <person name="Bian C."/>
            <person name="Tsai W.C."/>
            <person name="Yeh C.M."/>
            <person name="Liu K.W."/>
            <person name="Yoshida K."/>
            <person name="Zhang L.S."/>
            <person name="Chang S.B."/>
            <person name="Chen F."/>
            <person name="Shi Y."/>
            <person name="Su Y.Y."/>
            <person name="Zhang Y.Q."/>
            <person name="Chen L.J."/>
            <person name="Yin Y."/>
            <person name="Lin M."/>
            <person name="Huang H."/>
            <person name="Deng H."/>
            <person name="Wang Z.W."/>
            <person name="Zhu S.L."/>
            <person name="Zhao X."/>
            <person name="Deng C."/>
            <person name="Niu S.C."/>
            <person name="Huang J."/>
            <person name="Wang M."/>
            <person name="Liu G.H."/>
            <person name="Yang H.J."/>
            <person name="Xiao X.J."/>
            <person name="Hsiao Y.Y."/>
            <person name="Wu W.L."/>
            <person name="Chen Y.Y."/>
            <person name="Mitsuda N."/>
            <person name="Ohme-Takagi M."/>
            <person name="Luo Y.B."/>
            <person name="Van de Peer Y."/>
            <person name="Liu Z.J."/>
        </authorList>
    </citation>
    <scope>NUCLEOTIDE SEQUENCE [LARGE SCALE GENOMIC DNA]</scope>
    <source>
        <tissue evidence="2">The whole plant</tissue>
    </source>
</reference>
<organism evidence="2 3">
    <name type="scientific">Dendrobium catenatum</name>
    <dbReference type="NCBI Taxonomy" id="906689"/>
    <lineage>
        <taxon>Eukaryota</taxon>
        <taxon>Viridiplantae</taxon>
        <taxon>Streptophyta</taxon>
        <taxon>Embryophyta</taxon>
        <taxon>Tracheophyta</taxon>
        <taxon>Spermatophyta</taxon>
        <taxon>Magnoliopsida</taxon>
        <taxon>Liliopsida</taxon>
        <taxon>Asparagales</taxon>
        <taxon>Orchidaceae</taxon>
        <taxon>Epidendroideae</taxon>
        <taxon>Malaxideae</taxon>
        <taxon>Dendrobiinae</taxon>
        <taxon>Dendrobium</taxon>
    </lineage>
</organism>
<evidence type="ECO:0000256" key="1">
    <source>
        <dbReference type="SAM" id="MobiDB-lite"/>
    </source>
</evidence>
<dbReference type="EMBL" id="KZ501944">
    <property type="protein sequence ID" value="PKU86472.1"/>
    <property type="molecule type" value="Genomic_DNA"/>
</dbReference>
<evidence type="ECO:0000313" key="2">
    <source>
        <dbReference type="EMBL" id="PKU86472.1"/>
    </source>
</evidence>
<dbReference type="InterPro" id="IPR045289">
    <property type="entry name" value="At4g14310-like"/>
</dbReference>
<dbReference type="Proteomes" id="UP000233837">
    <property type="component" value="Unassembled WGS sequence"/>
</dbReference>